<dbReference type="InterPro" id="IPR000253">
    <property type="entry name" value="FHA_dom"/>
</dbReference>
<evidence type="ECO:0000259" key="2">
    <source>
        <dbReference type="PROSITE" id="PS50006"/>
    </source>
</evidence>
<dbReference type="Proteomes" id="UP001153069">
    <property type="component" value="Unassembled WGS sequence"/>
</dbReference>
<dbReference type="Gene3D" id="2.60.200.20">
    <property type="match status" value="1"/>
</dbReference>
<keyword evidence="4" id="KW-1185">Reference proteome</keyword>
<proteinExistence type="predicted"/>
<dbReference type="OrthoDB" id="687730at2759"/>
<dbReference type="AlphaFoldDB" id="A0A9N8EDR3"/>
<feature type="region of interest" description="Disordered" evidence="1">
    <location>
        <begin position="70"/>
        <end position="101"/>
    </location>
</feature>
<sequence>MTTVFPNFPYSLEDAPTEDWTVEEVLQYCLLQAHKETETKYQHIETSLNQQLEKGKEGIWQCHKKVLEAGKSNSPVNPSSGNTPAGTKKPDPKPQKKTATPTTVEIVIVGGHYAGNTHKLVPKVRHPCWVGRSQGKKFKDRGISLAKDLEISTTHGKFELKQGTLCYTDTGSTNGSKFRGEDLEADKPLPLETGMELTLGQSVLRITLS</sequence>
<evidence type="ECO:0000256" key="1">
    <source>
        <dbReference type="SAM" id="MobiDB-lite"/>
    </source>
</evidence>
<feature type="compositionally biased region" description="Polar residues" evidence="1">
    <location>
        <begin position="71"/>
        <end position="85"/>
    </location>
</feature>
<dbReference type="InterPro" id="IPR008984">
    <property type="entry name" value="SMAD_FHA_dom_sf"/>
</dbReference>
<dbReference type="PROSITE" id="PS50006">
    <property type="entry name" value="FHA_DOMAIN"/>
    <property type="match status" value="1"/>
</dbReference>
<name>A0A9N8EDR3_9STRA</name>
<evidence type="ECO:0000313" key="4">
    <source>
        <dbReference type="Proteomes" id="UP001153069"/>
    </source>
</evidence>
<dbReference type="Pfam" id="PF00498">
    <property type="entry name" value="FHA"/>
    <property type="match status" value="1"/>
</dbReference>
<accession>A0A9N8EDR3</accession>
<organism evidence="3 4">
    <name type="scientific">Seminavis robusta</name>
    <dbReference type="NCBI Taxonomy" id="568900"/>
    <lineage>
        <taxon>Eukaryota</taxon>
        <taxon>Sar</taxon>
        <taxon>Stramenopiles</taxon>
        <taxon>Ochrophyta</taxon>
        <taxon>Bacillariophyta</taxon>
        <taxon>Bacillariophyceae</taxon>
        <taxon>Bacillariophycidae</taxon>
        <taxon>Naviculales</taxon>
        <taxon>Naviculaceae</taxon>
        <taxon>Seminavis</taxon>
    </lineage>
</organism>
<evidence type="ECO:0000313" key="3">
    <source>
        <dbReference type="EMBL" id="CAB9519577.1"/>
    </source>
</evidence>
<feature type="domain" description="FHA" evidence="2">
    <location>
        <begin position="128"/>
        <end position="183"/>
    </location>
</feature>
<reference evidence="3" key="1">
    <citation type="submission" date="2020-06" db="EMBL/GenBank/DDBJ databases">
        <authorList>
            <consortium name="Plant Systems Biology data submission"/>
        </authorList>
    </citation>
    <scope>NUCLEOTIDE SEQUENCE</scope>
    <source>
        <strain evidence="3">D6</strain>
    </source>
</reference>
<dbReference type="SUPFAM" id="SSF49879">
    <property type="entry name" value="SMAD/FHA domain"/>
    <property type="match status" value="1"/>
</dbReference>
<dbReference type="EMBL" id="CAICTM010001025">
    <property type="protein sequence ID" value="CAB9519577.1"/>
    <property type="molecule type" value="Genomic_DNA"/>
</dbReference>
<comment type="caution">
    <text evidence="3">The sequence shown here is derived from an EMBL/GenBank/DDBJ whole genome shotgun (WGS) entry which is preliminary data.</text>
</comment>
<protein>
    <submittedName>
        <fullName evidence="3">FHA domain</fullName>
    </submittedName>
</protein>
<gene>
    <name evidence="3" type="ORF">SEMRO_1027_G233080.1</name>
</gene>